<gene>
    <name evidence="6" type="ORF">M0R45_029738</name>
</gene>
<evidence type="ECO:0000256" key="1">
    <source>
        <dbReference type="ARBA" id="ARBA00008668"/>
    </source>
</evidence>
<comment type="caution">
    <text evidence="6">The sequence shown here is derived from an EMBL/GenBank/DDBJ whole genome shotgun (WGS) entry which is preliminary data.</text>
</comment>
<dbReference type="GO" id="GO:0016788">
    <property type="term" value="F:hydrolase activity, acting on ester bonds"/>
    <property type="evidence" value="ECO:0007669"/>
    <property type="project" value="InterPro"/>
</dbReference>
<dbReference type="CDD" id="cd01837">
    <property type="entry name" value="SGNH_plant_lipase_like"/>
    <property type="match status" value="1"/>
</dbReference>
<accession>A0AAW1W8W7</accession>
<evidence type="ECO:0000256" key="3">
    <source>
        <dbReference type="ARBA" id="ARBA00022963"/>
    </source>
</evidence>
<evidence type="ECO:0000313" key="7">
    <source>
        <dbReference type="Proteomes" id="UP001457282"/>
    </source>
</evidence>
<keyword evidence="7" id="KW-1185">Reference proteome</keyword>
<dbReference type="PANTHER" id="PTHR46020:SF32">
    <property type="entry name" value="GDSL ESTERASE_LIPASE"/>
    <property type="match status" value="1"/>
</dbReference>
<dbReference type="Proteomes" id="UP001457282">
    <property type="component" value="Unassembled WGS sequence"/>
</dbReference>
<evidence type="ECO:0000256" key="4">
    <source>
        <dbReference type="ARBA" id="ARBA00023098"/>
    </source>
</evidence>
<dbReference type="AlphaFoldDB" id="A0AAW1W8W7"/>
<dbReference type="Pfam" id="PF00657">
    <property type="entry name" value="Lipase_GDSL"/>
    <property type="match status" value="1"/>
</dbReference>
<dbReference type="InterPro" id="IPR001087">
    <property type="entry name" value="GDSL"/>
</dbReference>
<name>A0AAW1W8W7_RUBAR</name>
<evidence type="ECO:0008006" key="8">
    <source>
        <dbReference type="Google" id="ProtNLM"/>
    </source>
</evidence>
<evidence type="ECO:0000313" key="6">
    <source>
        <dbReference type="EMBL" id="KAK9921219.1"/>
    </source>
</evidence>
<keyword evidence="2" id="KW-0378">Hydrolase</keyword>
<evidence type="ECO:0000256" key="2">
    <source>
        <dbReference type="ARBA" id="ARBA00022801"/>
    </source>
</evidence>
<organism evidence="6 7">
    <name type="scientific">Rubus argutus</name>
    <name type="common">Southern blackberry</name>
    <dbReference type="NCBI Taxonomy" id="59490"/>
    <lineage>
        <taxon>Eukaryota</taxon>
        <taxon>Viridiplantae</taxon>
        <taxon>Streptophyta</taxon>
        <taxon>Embryophyta</taxon>
        <taxon>Tracheophyta</taxon>
        <taxon>Spermatophyta</taxon>
        <taxon>Magnoliopsida</taxon>
        <taxon>eudicotyledons</taxon>
        <taxon>Gunneridae</taxon>
        <taxon>Pentapetalae</taxon>
        <taxon>rosids</taxon>
        <taxon>fabids</taxon>
        <taxon>Rosales</taxon>
        <taxon>Rosaceae</taxon>
        <taxon>Rosoideae</taxon>
        <taxon>Rosoideae incertae sedis</taxon>
        <taxon>Rubus</taxon>
    </lineage>
</organism>
<dbReference type="InterPro" id="IPR035669">
    <property type="entry name" value="SGNH_plant_lipase-like"/>
</dbReference>
<feature type="signal peptide" evidence="5">
    <location>
        <begin position="1"/>
        <end position="29"/>
    </location>
</feature>
<dbReference type="GO" id="GO:0016042">
    <property type="term" value="P:lipid catabolic process"/>
    <property type="evidence" value="ECO:0007669"/>
    <property type="project" value="UniProtKB-KW"/>
</dbReference>
<keyword evidence="3" id="KW-0442">Lipid degradation</keyword>
<comment type="similarity">
    <text evidence="1">Belongs to the 'GDSL' lipolytic enzyme family.</text>
</comment>
<evidence type="ECO:0000256" key="5">
    <source>
        <dbReference type="SAM" id="SignalP"/>
    </source>
</evidence>
<keyword evidence="4" id="KW-0443">Lipid metabolism</keyword>
<protein>
    <recommendedName>
        <fullName evidence="8">GDSL esterase/lipase At5g03610-like</fullName>
    </recommendedName>
</protein>
<dbReference type="PANTHER" id="PTHR46020">
    <property type="entry name" value="OSJNBB0059K02.9 PROTEIN"/>
    <property type="match status" value="1"/>
</dbReference>
<dbReference type="EMBL" id="JBEDUW010000006">
    <property type="protein sequence ID" value="KAK9921219.1"/>
    <property type="molecule type" value="Genomic_DNA"/>
</dbReference>
<dbReference type="SUPFAM" id="SSF52266">
    <property type="entry name" value="SGNH hydrolase"/>
    <property type="match status" value="1"/>
</dbReference>
<proteinExistence type="inferred from homology"/>
<feature type="chain" id="PRO_5043732792" description="GDSL esterase/lipase At5g03610-like" evidence="5">
    <location>
        <begin position="30"/>
        <end position="350"/>
    </location>
</feature>
<sequence length="350" mass="38836">MELAQSTLFLPLFLCVLFLITQEKVLVSAKHPTKLFVFGDSFADTGNTNKSLPPGAPNSWIYPYGITFPGKPTGRFSDGLLLIDFIAEFIGVKSPPPYRPYILRKEGVVDLKFGMNFAYGGTGVFDTFTTDPNMTVQINDFQKLIKESVFTAKDLNSSAAFFFLSGNDYAFYLSNNKSLSSIPTFMTNVVNQLTFNLKRVYDLGVKKVVVTSLTPMGCLPGNTVRSLFQTCIEEVNHLVGHHNLLLQQGVAKLNTETKKSLMILDLYASFQSVLQNKGDHQGSIEFKNLLKPCCVGTSNTTRCGSVDAKGAKMYTLCEDPKSAFFWDDIHPSQQGWRAVYSALEDSLKQL</sequence>
<keyword evidence="5" id="KW-0732">Signal</keyword>
<dbReference type="InterPro" id="IPR036514">
    <property type="entry name" value="SGNH_hydro_sf"/>
</dbReference>
<dbReference type="Gene3D" id="3.40.50.1110">
    <property type="entry name" value="SGNH hydrolase"/>
    <property type="match status" value="1"/>
</dbReference>
<reference evidence="6 7" key="1">
    <citation type="journal article" date="2023" name="G3 (Bethesda)">
        <title>A chromosome-length genome assembly and annotation of blackberry (Rubus argutus, cv. 'Hillquist').</title>
        <authorList>
            <person name="Bruna T."/>
            <person name="Aryal R."/>
            <person name="Dudchenko O."/>
            <person name="Sargent D.J."/>
            <person name="Mead D."/>
            <person name="Buti M."/>
            <person name="Cavallini A."/>
            <person name="Hytonen T."/>
            <person name="Andres J."/>
            <person name="Pham M."/>
            <person name="Weisz D."/>
            <person name="Mascagni F."/>
            <person name="Usai G."/>
            <person name="Natali L."/>
            <person name="Bassil N."/>
            <person name="Fernandez G.E."/>
            <person name="Lomsadze A."/>
            <person name="Armour M."/>
            <person name="Olukolu B."/>
            <person name="Poorten T."/>
            <person name="Britton C."/>
            <person name="Davik J."/>
            <person name="Ashrafi H."/>
            <person name="Aiden E.L."/>
            <person name="Borodovsky M."/>
            <person name="Worthington M."/>
        </authorList>
    </citation>
    <scope>NUCLEOTIDE SEQUENCE [LARGE SCALE GENOMIC DNA]</scope>
    <source>
        <strain evidence="6">PI 553951</strain>
    </source>
</reference>